<proteinExistence type="predicted"/>
<sequence length="185" mass="20295">MPGRFNERTKHVPIASSTSLVDAKPRKRSLGKNLHKFQPVFRLAGKTKKAHTHPYKLITIVPVSYLPRPSNIQPVNAEAIVCCSTNSDKVGRITSSGRVAVIAISTFQLRIQSIAYCHPLHEPRLRNFTSSPGHPSGVEGLAGQNHPLPRSNIQQCLLFDERPPAPSGSSKTVSSNLHLRFDPAL</sequence>
<keyword evidence="2" id="KW-1185">Reference proteome</keyword>
<evidence type="ECO:0000313" key="1">
    <source>
        <dbReference type="EMBL" id="CAK5276905.1"/>
    </source>
</evidence>
<protein>
    <submittedName>
        <fullName evidence="1">Uncharacterized protein</fullName>
    </submittedName>
</protein>
<dbReference type="AlphaFoldDB" id="A0AAD2HLC2"/>
<comment type="caution">
    <text evidence="1">The sequence shown here is derived from an EMBL/GenBank/DDBJ whole genome shotgun (WGS) entry which is preliminary data.</text>
</comment>
<dbReference type="Proteomes" id="UP001295794">
    <property type="component" value="Unassembled WGS sequence"/>
</dbReference>
<reference evidence="1" key="1">
    <citation type="submission" date="2023-11" db="EMBL/GenBank/DDBJ databases">
        <authorList>
            <person name="De Vega J J."/>
            <person name="De Vega J J."/>
        </authorList>
    </citation>
    <scope>NUCLEOTIDE SEQUENCE</scope>
</reference>
<accession>A0AAD2HLC2</accession>
<name>A0AAD2HLC2_9AGAR</name>
<dbReference type="EMBL" id="CAVNYO010000414">
    <property type="protein sequence ID" value="CAK5276905.1"/>
    <property type="molecule type" value="Genomic_DNA"/>
</dbReference>
<organism evidence="1 2">
    <name type="scientific">Mycena citricolor</name>
    <dbReference type="NCBI Taxonomy" id="2018698"/>
    <lineage>
        <taxon>Eukaryota</taxon>
        <taxon>Fungi</taxon>
        <taxon>Dikarya</taxon>
        <taxon>Basidiomycota</taxon>
        <taxon>Agaricomycotina</taxon>
        <taxon>Agaricomycetes</taxon>
        <taxon>Agaricomycetidae</taxon>
        <taxon>Agaricales</taxon>
        <taxon>Marasmiineae</taxon>
        <taxon>Mycenaceae</taxon>
        <taxon>Mycena</taxon>
    </lineage>
</organism>
<gene>
    <name evidence="1" type="ORF">MYCIT1_LOCUS25548</name>
</gene>
<evidence type="ECO:0000313" key="2">
    <source>
        <dbReference type="Proteomes" id="UP001295794"/>
    </source>
</evidence>